<evidence type="ECO:0000256" key="8">
    <source>
        <dbReference type="ARBA" id="ARBA00022679"/>
    </source>
</evidence>
<dbReference type="GO" id="GO:0004422">
    <property type="term" value="F:hypoxanthine phosphoribosyltransferase activity"/>
    <property type="evidence" value="ECO:0007669"/>
    <property type="project" value="InterPro"/>
</dbReference>
<dbReference type="GO" id="GO:0032263">
    <property type="term" value="P:GMP salvage"/>
    <property type="evidence" value="ECO:0007669"/>
    <property type="project" value="TreeGrafter"/>
</dbReference>
<comment type="similarity">
    <text evidence="5 15">Belongs to the purine/pyrimidine phosphoribosyltransferase family.</text>
</comment>
<dbReference type="PANTHER" id="PTHR43340:SF1">
    <property type="entry name" value="HYPOXANTHINE PHOSPHORIBOSYLTRANSFERASE"/>
    <property type="match status" value="1"/>
</dbReference>
<evidence type="ECO:0000256" key="1">
    <source>
        <dbReference type="ARBA" id="ARBA00001946"/>
    </source>
</evidence>
<dbReference type="GO" id="GO:0006166">
    <property type="term" value="P:purine ribonucleoside salvage"/>
    <property type="evidence" value="ECO:0007669"/>
    <property type="project" value="UniProtKB-KW"/>
</dbReference>
<comment type="subcellular location">
    <subcellularLocation>
        <location evidence="2 15">Cytoplasm</location>
    </subcellularLocation>
</comment>
<dbReference type="UniPathway" id="UPA00591">
    <property type="reaction ID" value="UER00648"/>
</dbReference>
<dbReference type="SUPFAM" id="SSF53271">
    <property type="entry name" value="PRTase-like"/>
    <property type="match status" value="1"/>
</dbReference>
<keyword evidence="11 15" id="KW-0547">Nucleotide-binding</keyword>
<organism evidence="17 18">
    <name type="scientific">Spiroplasma litorale</name>
    <dbReference type="NCBI Taxonomy" id="216942"/>
    <lineage>
        <taxon>Bacteria</taxon>
        <taxon>Bacillati</taxon>
        <taxon>Mycoplasmatota</taxon>
        <taxon>Mollicutes</taxon>
        <taxon>Entomoplasmatales</taxon>
        <taxon>Spiroplasmataceae</taxon>
        <taxon>Spiroplasma</taxon>
    </lineage>
</organism>
<evidence type="ECO:0000256" key="6">
    <source>
        <dbReference type="ARBA" id="ARBA00022490"/>
    </source>
</evidence>
<keyword evidence="6 15" id="KW-0963">Cytoplasm</keyword>
<feature type="domain" description="Phosphoribosyltransferase" evidence="16">
    <location>
        <begin position="13"/>
        <end position="167"/>
    </location>
</feature>
<keyword evidence="18" id="KW-1185">Reference proteome</keyword>
<dbReference type="NCBIfam" id="TIGR01203">
    <property type="entry name" value="HGPRTase"/>
    <property type="match status" value="1"/>
</dbReference>
<dbReference type="InterPro" id="IPR005904">
    <property type="entry name" value="Hxn_phspho_trans"/>
</dbReference>
<evidence type="ECO:0000256" key="14">
    <source>
        <dbReference type="ARBA" id="ARBA00049402"/>
    </source>
</evidence>
<evidence type="ECO:0000256" key="15">
    <source>
        <dbReference type="RuleBase" id="RU364099"/>
    </source>
</evidence>
<gene>
    <name evidence="17" type="primary">hprT</name>
    <name evidence="17" type="ORF">SLITO_v1c09060</name>
</gene>
<comment type="catalytic activity">
    <reaction evidence="13">
        <text>GMP + diphosphate = guanine + 5-phospho-alpha-D-ribose 1-diphosphate</text>
        <dbReference type="Rhea" id="RHEA:25424"/>
        <dbReference type="ChEBI" id="CHEBI:16235"/>
        <dbReference type="ChEBI" id="CHEBI:33019"/>
        <dbReference type="ChEBI" id="CHEBI:58017"/>
        <dbReference type="ChEBI" id="CHEBI:58115"/>
        <dbReference type="EC" id="2.4.2.8"/>
    </reaction>
    <physiologicalReaction direction="right-to-left" evidence="13">
        <dbReference type="Rhea" id="RHEA:25426"/>
    </physiologicalReaction>
</comment>
<dbReference type="InterPro" id="IPR050408">
    <property type="entry name" value="HGPRT"/>
</dbReference>
<keyword evidence="10 15" id="KW-0660">Purine salvage</keyword>
<protein>
    <recommendedName>
        <fullName evidence="15">Hypoxanthine phosphoribosyltransferase</fullName>
        <ecNumber evidence="15">2.4.2.8</ecNumber>
    </recommendedName>
</protein>
<comment type="catalytic activity">
    <reaction evidence="14">
        <text>IMP + diphosphate = hypoxanthine + 5-phospho-alpha-D-ribose 1-diphosphate</text>
        <dbReference type="Rhea" id="RHEA:17973"/>
        <dbReference type="ChEBI" id="CHEBI:17368"/>
        <dbReference type="ChEBI" id="CHEBI:33019"/>
        <dbReference type="ChEBI" id="CHEBI:58017"/>
        <dbReference type="ChEBI" id="CHEBI:58053"/>
        <dbReference type="EC" id="2.4.2.8"/>
    </reaction>
    <physiologicalReaction direction="right-to-left" evidence="14">
        <dbReference type="Rhea" id="RHEA:17975"/>
    </physiologicalReaction>
</comment>
<dbReference type="GO" id="GO:0032264">
    <property type="term" value="P:IMP salvage"/>
    <property type="evidence" value="ECO:0007669"/>
    <property type="project" value="UniProtKB-UniPathway"/>
</dbReference>
<sequence length="189" mass="21613">MVKHPLVKDILVDRKNIDTKISELAKNVNEYYKNINYKDSTVITIGLLKGCVPFMAGLIKELNFQCITDYMIVSSYAGNITNVQEPKIMNDISVNIEGCHVLLIEDIIDTGITLNFIKDYLLKKGAKEVKVITLASKPNKIKVDLKPDWNGFEFGDEFLIGFGLDYQERFRNLPFLATCDISKLDNWKW</sequence>
<dbReference type="Pfam" id="PF00156">
    <property type="entry name" value="Pribosyltran"/>
    <property type="match status" value="1"/>
</dbReference>
<evidence type="ECO:0000256" key="13">
    <source>
        <dbReference type="ARBA" id="ARBA00048811"/>
    </source>
</evidence>
<evidence type="ECO:0000256" key="5">
    <source>
        <dbReference type="ARBA" id="ARBA00008391"/>
    </source>
</evidence>
<keyword evidence="8 15" id="KW-0808">Transferase</keyword>
<keyword evidence="9 15" id="KW-0479">Metal-binding</keyword>
<dbReference type="EC" id="2.4.2.8" evidence="15"/>
<comment type="pathway">
    <text evidence="4">Purine metabolism; GMP biosynthesis via salvage pathway; GMP from guanine: step 1/1.</text>
</comment>
<evidence type="ECO:0000256" key="4">
    <source>
        <dbReference type="ARBA" id="ARBA00004676"/>
    </source>
</evidence>
<evidence type="ECO:0000256" key="2">
    <source>
        <dbReference type="ARBA" id="ARBA00004496"/>
    </source>
</evidence>
<dbReference type="GO" id="GO:0000166">
    <property type="term" value="F:nucleotide binding"/>
    <property type="evidence" value="ECO:0007669"/>
    <property type="project" value="UniProtKB-KW"/>
</dbReference>
<dbReference type="OrthoDB" id="9802824at2"/>
<dbReference type="AlphaFoldDB" id="A0A0K1W344"/>
<evidence type="ECO:0000259" key="16">
    <source>
        <dbReference type="Pfam" id="PF00156"/>
    </source>
</evidence>
<evidence type="ECO:0000256" key="7">
    <source>
        <dbReference type="ARBA" id="ARBA00022676"/>
    </source>
</evidence>
<dbReference type="CDD" id="cd06223">
    <property type="entry name" value="PRTases_typeI"/>
    <property type="match status" value="1"/>
</dbReference>
<dbReference type="GO" id="GO:0006178">
    <property type="term" value="P:guanine salvage"/>
    <property type="evidence" value="ECO:0007669"/>
    <property type="project" value="TreeGrafter"/>
</dbReference>
<dbReference type="Proteomes" id="UP000067476">
    <property type="component" value="Chromosome"/>
</dbReference>
<dbReference type="STRING" id="216942.SLITO_v1c09060"/>
<comment type="cofactor">
    <cofactor evidence="1 15">
        <name>Mg(2+)</name>
        <dbReference type="ChEBI" id="CHEBI:18420"/>
    </cofactor>
</comment>
<dbReference type="GO" id="GO:0005829">
    <property type="term" value="C:cytosol"/>
    <property type="evidence" value="ECO:0007669"/>
    <property type="project" value="TreeGrafter"/>
</dbReference>
<keyword evidence="7 15" id="KW-0328">Glycosyltransferase</keyword>
<evidence type="ECO:0000256" key="9">
    <source>
        <dbReference type="ARBA" id="ARBA00022723"/>
    </source>
</evidence>
<dbReference type="PATRIC" id="fig|216942.3.peg.922"/>
<evidence type="ECO:0000313" key="17">
    <source>
        <dbReference type="EMBL" id="AKX34517.1"/>
    </source>
</evidence>
<dbReference type="GO" id="GO:0000287">
    <property type="term" value="F:magnesium ion binding"/>
    <property type="evidence" value="ECO:0007669"/>
    <property type="project" value="TreeGrafter"/>
</dbReference>
<dbReference type="PANTHER" id="PTHR43340">
    <property type="entry name" value="HYPOXANTHINE-GUANINE PHOSPHORIBOSYLTRANSFERASE"/>
    <property type="match status" value="1"/>
</dbReference>
<evidence type="ECO:0000313" key="18">
    <source>
        <dbReference type="Proteomes" id="UP000067476"/>
    </source>
</evidence>
<dbReference type="Gene3D" id="3.40.50.2020">
    <property type="match status" value="1"/>
</dbReference>
<name>A0A0K1W344_9MOLU</name>
<dbReference type="InterPro" id="IPR000836">
    <property type="entry name" value="PRTase_dom"/>
</dbReference>
<proteinExistence type="inferred from homology"/>
<dbReference type="GO" id="GO:0052657">
    <property type="term" value="F:guanine phosphoribosyltransferase activity"/>
    <property type="evidence" value="ECO:0007669"/>
    <property type="project" value="RHEA"/>
</dbReference>
<dbReference type="EMBL" id="CP012357">
    <property type="protein sequence ID" value="AKX34517.1"/>
    <property type="molecule type" value="Genomic_DNA"/>
</dbReference>
<dbReference type="GO" id="GO:0046100">
    <property type="term" value="P:hypoxanthine metabolic process"/>
    <property type="evidence" value="ECO:0007669"/>
    <property type="project" value="TreeGrafter"/>
</dbReference>
<evidence type="ECO:0000256" key="11">
    <source>
        <dbReference type="ARBA" id="ARBA00022741"/>
    </source>
</evidence>
<keyword evidence="12 15" id="KW-0460">Magnesium</keyword>
<reference evidence="17 18" key="1">
    <citation type="journal article" date="2015" name="Genome Announc.">
        <title>Complete Genome Sequence of Spiroplasma litorale TN-1T (DSM 21781), a Bacterium Isolated from a Green-Eyed Horsefly (Tabanus nigrovittatus).</title>
        <authorList>
            <person name="Lo W.S."/>
            <person name="Lai Y.C."/>
            <person name="Lien Y.W."/>
            <person name="Wang T.H."/>
            <person name="Kuo C.H."/>
        </authorList>
    </citation>
    <scope>NUCLEOTIDE SEQUENCE [LARGE SCALE GENOMIC DNA]</scope>
    <source>
        <strain evidence="17 18">TN-1</strain>
    </source>
</reference>
<dbReference type="RefSeq" id="WP_075058606.1">
    <property type="nucleotide sequence ID" value="NZ_CP012357.1"/>
</dbReference>
<dbReference type="InterPro" id="IPR029057">
    <property type="entry name" value="PRTase-like"/>
</dbReference>
<dbReference type="KEGG" id="sll:SLITO_v1c09060"/>
<accession>A0A0K1W344</accession>
<comment type="pathway">
    <text evidence="3 15">Purine metabolism; IMP biosynthesis via salvage pathway; IMP from hypoxanthine: step 1/1.</text>
</comment>
<evidence type="ECO:0000256" key="12">
    <source>
        <dbReference type="ARBA" id="ARBA00022842"/>
    </source>
</evidence>
<evidence type="ECO:0000256" key="10">
    <source>
        <dbReference type="ARBA" id="ARBA00022726"/>
    </source>
</evidence>
<evidence type="ECO:0000256" key="3">
    <source>
        <dbReference type="ARBA" id="ARBA00004669"/>
    </source>
</evidence>